<dbReference type="OrthoDB" id="2616721at2"/>
<accession>A0A3Q9I793</accession>
<reference evidence="2" key="1">
    <citation type="submission" date="2018-12" db="EMBL/GenBank/DDBJ databases">
        <title>Complete genome sequence of Paenibacillus sp. MBLB1234.</title>
        <authorList>
            <person name="Nam Y.-D."/>
            <person name="Kang J."/>
            <person name="Chung W.-H."/>
            <person name="Park Y.S."/>
        </authorList>
    </citation>
    <scope>NUCLEOTIDE SEQUENCE [LARGE SCALE GENOMIC DNA]</scope>
    <source>
        <strain evidence="2">MBLB1234</strain>
    </source>
</reference>
<gene>
    <name evidence="1" type="ORF">EI981_06885</name>
</gene>
<name>A0A3Q9I793_9BACL</name>
<dbReference type="KEGG" id="plut:EI981_06885"/>
<organism evidence="1 2">
    <name type="scientific">Paenibacillus lutimineralis</name>
    <dbReference type="NCBI Taxonomy" id="2707005"/>
    <lineage>
        <taxon>Bacteria</taxon>
        <taxon>Bacillati</taxon>
        <taxon>Bacillota</taxon>
        <taxon>Bacilli</taxon>
        <taxon>Bacillales</taxon>
        <taxon>Paenibacillaceae</taxon>
        <taxon>Paenibacillus</taxon>
    </lineage>
</organism>
<protein>
    <submittedName>
        <fullName evidence="1">Uncharacterized protein</fullName>
    </submittedName>
</protein>
<sequence>MRLAVYCDFISEGLHPLQLIVQPDPGELNWSEVLYLPLSGPFEPFEAEQFGDLIGASVLLEDLVISHEEPEKIGIQLPQISARHPEADISLLILQIADVEEVLGYRWEQVNISI</sequence>
<dbReference type="Proteomes" id="UP000270678">
    <property type="component" value="Chromosome"/>
</dbReference>
<dbReference type="EMBL" id="CP034346">
    <property type="protein sequence ID" value="AZS14210.1"/>
    <property type="molecule type" value="Genomic_DNA"/>
</dbReference>
<keyword evidence="2" id="KW-1185">Reference proteome</keyword>
<evidence type="ECO:0000313" key="2">
    <source>
        <dbReference type="Proteomes" id="UP000270678"/>
    </source>
</evidence>
<dbReference type="AlphaFoldDB" id="A0A3Q9I793"/>
<evidence type="ECO:0000313" key="1">
    <source>
        <dbReference type="EMBL" id="AZS14210.1"/>
    </source>
</evidence>
<proteinExistence type="predicted"/>
<dbReference type="RefSeq" id="WP_126996656.1">
    <property type="nucleotide sequence ID" value="NZ_CP034346.1"/>
</dbReference>